<dbReference type="InterPro" id="IPR006379">
    <property type="entry name" value="HAD-SF_hydro_IIB"/>
</dbReference>
<dbReference type="PANTHER" id="PTHR10000">
    <property type="entry name" value="PHOSPHOSERINE PHOSPHATASE"/>
    <property type="match status" value="1"/>
</dbReference>
<accession>S0NPV7</accession>
<dbReference type="OrthoDB" id="9810101at2"/>
<dbReference type="SUPFAM" id="SSF56784">
    <property type="entry name" value="HAD-like"/>
    <property type="match status" value="1"/>
</dbReference>
<dbReference type="NCBIfam" id="TIGR01484">
    <property type="entry name" value="HAD-SF-IIB"/>
    <property type="match status" value="1"/>
</dbReference>
<gene>
    <name evidence="1" type="ORF">OMQ_02468</name>
</gene>
<proteinExistence type="predicted"/>
<dbReference type="GO" id="GO:0016791">
    <property type="term" value="F:phosphatase activity"/>
    <property type="evidence" value="ECO:0007669"/>
    <property type="project" value="TreeGrafter"/>
</dbReference>
<reference evidence="1 2" key="1">
    <citation type="submission" date="2013-03" db="EMBL/GenBank/DDBJ databases">
        <title>The Genome Sequence of Enterococcus saccharolyticus ATCC_43076 (Illumina only assembly).</title>
        <authorList>
            <consortium name="The Broad Institute Genomics Platform"/>
            <consortium name="The Broad Institute Genome Sequencing Center for Infectious Disease"/>
            <person name="Earl A."/>
            <person name="Russ C."/>
            <person name="Gilmore M."/>
            <person name="Surin D."/>
            <person name="Walker B."/>
            <person name="Young S."/>
            <person name="Zeng Q."/>
            <person name="Gargeya S."/>
            <person name="Fitzgerald M."/>
            <person name="Haas B."/>
            <person name="Abouelleil A."/>
            <person name="Allen A.W."/>
            <person name="Alvarado L."/>
            <person name="Arachchi H.M."/>
            <person name="Berlin A.M."/>
            <person name="Chapman S.B."/>
            <person name="Gainer-Dewar J."/>
            <person name="Goldberg J."/>
            <person name="Griggs A."/>
            <person name="Gujja S."/>
            <person name="Hansen M."/>
            <person name="Howarth C."/>
            <person name="Imamovic A."/>
            <person name="Ireland A."/>
            <person name="Larimer J."/>
            <person name="McCowan C."/>
            <person name="Murphy C."/>
            <person name="Pearson M."/>
            <person name="Poon T.W."/>
            <person name="Priest M."/>
            <person name="Roberts A."/>
            <person name="Saif S."/>
            <person name="Shea T."/>
            <person name="Sisk P."/>
            <person name="Sykes S."/>
            <person name="Wortman J."/>
            <person name="Nusbaum C."/>
            <person name="Birren B."/>
        </authorList>
    </citation>
    <scope>NUCLEOTIDE SEQUENCE [LARGE SCALE GENOMIC DNA]</scope>
    <source>
        <strain evidence="1 2">ATCC 43076</strain>
    </source>
</reference>
<dbReference type="Proteomes" id="UP000014136">
    <property type="component" value="Unassembled WGS sequence"/>
</dbReference>
<dbReference type="Gene3D" id="3.30.1240.10">
    <property type="match status" value="1"/>
</dbReference>
<dbReference type="Gene3D" id="3.40.50.1000">
    <property type="entry name" value="HAD superfamily/HAD-like"/>
    <property type="match status" value="1"/>
</dbReference>
<dbReference type="PANTHER" id="PTHR10000:SF25">
    <property type="entry name" value="PHOSPHATASE YKRA-RELATED"/>
    <property type="match status" value="1"/>
</dbReference>
<dbReference type="Pfam" id="PF08282">
    <property type="entry name" value="Hydrolase_3"/>
    <property type="match status" value="1"/>
</dbReference>
<evidence type="ECO:0000313" key="1">
    <source>
        <dbReference type="EMBL" id="EOT25581.1"/>
    </source>
</evidence>
<dbReference type="HOGENOM" id="CLU_044146_7_0_9"/>
<keyword evidence="1" id="KW-0378">Hydrolase</keyword>
<dbReference type="InterPro" id="IPR036412">
    <property type="entry name" value="HAD-like_sf"/>
</dbReference>
<dbReference type="EMBL" id="AHYT01000013">
    <property type="protein sequence ID" value="EOT25581.1"/>
    <property type="molecule type" value="Genomic_DNA"/>
</dbReference>
<dbReference type="PATRIC" id="fig|1139996.3.peg.2418"/>
<dbReference type="AlphaFoldDB" id="S0NPV7"/>
<dbReference type="InterPro" id="IPR023214">
    <property type="entry name" value="HAD_sf"/>
</dbReference>
<dbReference type="SFLD" id="SFLDS00003">
    <property type="entry name" value="Haloacid_Dehalogenase"/>
    <property type="match status" value="1"/>
</dbReference>
<evidence type="ECO:0000313" key="2">
    <source>
        <dbReference type="Proteomes" id="UP000014136"/>
    </source>
</evidence>
<dbReference type="STRING" id="41997.RV16_GL001601"/>
<comment type="caution">
    <text evidence="1">The sequence shown here is derived from an EMBL/GenBank/DDBJ whole genome shotgun (WGS) entry which is preliminary data.</text>
</comment>
<dbReference type="InterPro" id="IPR000150">
    <property type="entry name" value="Cof"/>
</dbReference>
<sequence>MERKLFAFDIDGTLLDSNKQALPSTIKALAELRKAGHFVTVATGRSRYLAKPVIDAFNFDNYILCNGAAAFLNHEQVYKNLLPDTQIRAFIQEAHDLTIDTSFVGLDVSKRSTTFDPERMEEAMRSFGSTTPELDPAFIDTDDVYQVLAFYDHELEHSFDEKYPELHFVRWHEKCVDVIPKGGSKATTILHVANQVGLSKEDVISFGDGMNDREMLAASGIGVAMGNATDEVRQYADMITADNNNDGIWKALVELGFLTGK</sequence>
<dbReference type="NCBIfam" id="TIGR00099">
    <property type="entry name" value="Cof-subfamily"/>
    <property type="match status" value="1"/>
</dbReference>
<keyword evidence="2" id="KW-1185">Reference proteome</keyword>
<dbReference type="SFLD" id="SFLDG01140">
    <property type="entry name" value="C2.B:_Phosphomannomutase_and_P"/>
    <property type="match status" value="1"/>
</dbReference>
<protein>
    <submittedName>
        <fullName evidence="1">HAD superfamily hydrolase</fullName>
    </submittedName>
</protein>
<dbReference type="RefSeq" id="WP_016176217.1">
    <property type="nucleotide sequence ID" value="NZ_KE136392.1"/>
</dbReference>
<dbReference type="GO" id="GO:0000287">
    <property type="term" value="F:magnesium ion binding"/>
    <property type="evidence" value="ECO:0007669"/>
    <property type="project" value="TreeGrafter"/>
</dbReference>
<organism evidence="1 2">
    <name type="scientific">Enterococcus saccharolyticus subsp. saccharolyticus ATCC 43076</name>
    <dbReference type="NCBI Taxonomy" id="1139996"/>
    <lineage>
        <taxon>Bacteria</taxon>
        <taxon>Bacillati</taxon>
        <taxon>Bacillota</taxon>
        <taxon>Bacilli</taxon>
        <taxon>Lactobacillales</taxon>
        <taxon>Enterococcaceae</taxon>
        <taxon>Enterococcus</taxon>
    </lineage>
</organism>
<name>S0NPV7_9ENTE</name>
<dbReference type="GO" id="GO:0005829">
    <property type="term" value="C:cytosol"/>
    <property type="evidence" value="ECO:0007669"/>
    <property type="project" value="TreeGrafter"/>
</dbReference>
<dbReference type="eggNOG" id="COG0561">
    <property type="taxonomic scope" value="Bacteria"/>
</dbReference>